<evidence type="ECO:0000259" key="3">
    <source>
        <dbReference type="Pfam" id="PF01464"/>
    </source>
</evidence>
<dbReference type="SUPFAM" id="SSF53955">
    <property type="entry name" value="Lysozyme-like"/>
    <property type="match status" value="1"/>
</dbReference>
<organism evidence="4 5">
    <name type="scientific">Vibrio hippocampi</name>
    <dbReference type="NCBI Taxonomy" id="654686"/>
    <lineage>
        <taxon>Bacteria</taxon>
        <taxon>Pseudomonadati</taxon>
        <taxon>Pseudomonadota</taxon>
        <taxon>Gammaproteobacteria</taxon>
        <taxon>Vibrionales</taxon>
        <taxon>Vibrionaceae</taxon>
        <taxon>Vibrio</taxon>
    </lineage>
</organism>
<dbReference type="EC" id="4.2.2.-" evidence="4"/>
<evidence type="ECO:0000256" key="1">
    <source>
        <dbReference type="ARBA" id="ARBA00007734"/>
    </source>
</evidence>
<keyword evidence="4" id="KW-0456">Lyase</keyword>
<dbReference type="Proteomes" id="UP000838160">
    <property type="component" value="Unassembled WGS sequence"/>
</dbReference>
<dbReference type="InterPro" id="IPR023346">
    <property type="entry name" value="Lysozyme-like_dom_sf"/>
</dbReference>
<feature type="compositionally biased region" description="Polar residues" evidence="2">
    <location>
        <begin position="96"/>
        <end position="112"/>
    </location>
</feature>
<protein>
    <submittedName>
        <fullName evidence="4">Membrane-bound lytic murein transglycosylase C</fullName>
        <ecNumber evidence="4">4.2.2.-</ecNumber>
    </submittedName>
</protein>
<sequence length="322" mass="35880">MDSSKITSLTKRINLSLTRLKKVLIFSISAVCLPFAASRASNKLGDAISNDKINVTHKSIVWILALFMLCLNSTVEANTLTSLKDKQLQLKRPLATISQKTHQTTETKPQSQDKTHHKISPTLSLKAPLRLYSVEPKPVKASASNMAIQYIDLVQNIADDWQQDPALVMAVIHAESYFQPQAQSAAPAYGLMQVMFDGAVAEVSRFYFNGKTFSLSQILQPDTNITIGTAYLYILNQVYLKTIQSDSARRAITIAAYNCGLTRLMGLMAETNSLSSFVLTVNSMSDDQVLHYLTQQLPIAETRHYVTRVLTLQQSYQSLPFR</sequence>
<dbReference type="PANTHER" id="PTHR37423">
    <property type="entry name" value="SOLUBLE LYTIC MUREIN TRANSGLYCOSYLASE-RELATED"/>
    <property type="match status" value="1"/>
</dbReference>
<keyword evidence="5" id="KW-1185">Reference proteome</keyword>
<evidence type="ECO:0000256" key="2">
    <source>
        <dbReference type="SAM" id="MobiDB-lite"/>
    </source>
</evidence>
<reference evidence="4" key="1">
    <citation type="submission" date="2021-12" db="EMBL/GenBank/DDBJ databases">
        <authorList>
            <person name="Rodrigo-Torres L."/>
            <person name="Arahal R. D."/>
            <person name="Lucena T."/>
        </authorList>
    </citation>
    <scope>NUCLEOTIDE SEQUENCE</scope>
    <source>
        <strain evidence="4">CECT 8226</strain>
    </source>
</reference>
<comment type="caution">
    <text evidence="4">The sequence shown here is derived from an EMBL/GenBank/DDBJ whole genome shotgun (WGS) entry which is preliminary data.</text>
</comment>
<feature type="domain" description="Transglycosylase SLT" evidence="3">
    <location>
        <begin position="153"/>
        <end position="266"/>
    </location>
</feature>
<proteinExistence type="inferred from homology"/>
<evidence type="ECO:0000313" key="5">
    <source>
        <dbReference type="Proteomes" id="UP000838160"/>
    </source>
</evidence>
<name>A0ABN8DJI1_9VIBR</name>
<dbReference type="Pfam" id="PF01464">
    <property type="entry name" value="SLT"/>
    <property type="match status" value="1"/>
</dbReference>
<dbReference type="Gene3D" id="1.10.530.10">
    <property type="match status" value="1"/>
</dbReference>
<gene>
    <name evidence="4" type="primary">mltC_2</name>
    <name evidence="4" type="ORF">VHP8226_03243</name>
</gene>
<dbReference type="EMBL" id="CAKLCM010000003">
    <property type="protein sequence ID" value="CAH0529485.1"/>
    <property type="molecule type" value="Genomic_DNA"/>
</dbReference>
<accession>A0ABN8DJI1</accession>
<dbReference type="PANTHER" id="PTHR37423:SF2">
    <property type="entry name" value="MEMBRANE-BOUND LYTIC MUREIN TRANSGLYCOSYLASE C"/>
    <property type="match status" value="1"/>
</dbReference>
<evidence type="ECO:0000313" key="4">
    <source>
        <dbReference type="EMBL" id="CAH0529485.1"/>
    </source>
</evidence>
<dbReference type="InterPro" id="IPR008258">
    <property type="entry name" value="Transglycosylase_SLT_dom_1"/>
</dbReference>
<dbReference type="GO" id="GO:0016829">
    <property type="term" value="F:lyase activity"/>
    <property type="evidence" value="ECO:0007669"/>
    <property type="project" value="UniProtKB-KW"/>
</dbReference>
<comment type="similarity">
    <text evidence="1">Belongs to the transglycosylase Slt family.</text>
</comment>
<feature type="region of interest" description="Disordered" evidence="2">
    <location>
        <begin position="94"/>
        <end position="119"/>
    </location>
</feature>